<dbReference type="KEGG" id="bcai:K788_0000751"/>
<dbReference type="PANTHER" id="PTHR35848:SF9">
    <property type="entry name" value="SLL1358 PROTEIN"/>
    <property type="match status" value="1"/>
</dbReference>
<dbReference type="InterPro" id="IPR013096">
    <property type="entry name" value="Cupin_2"/>
</dbReference>
<organism evidence="3 4">
    <name type="scientific">Paraburkholderia caribensis MBA4</name>
    <dbReference type="NCBI Taxonomy" id="1323664"/>
    <lineage>
        <taxon>Bacteria</taxon>
        <taxon>Pseudomonadati</taxon>
        <taxon>Pseudomonadota</taxon>
        <taxon>Betaproteobacteria</taxon>
        <taxon>Burkholderiales</taxon>
        <taxon>Burkholderiaceae</taxon>
        <taxon>Paraburkholderia</taxon>
    </lineage>
</organism>
<dbReference type="Gene3D" id="2.60.120.10">
    <property type="entry name" value="Jelly Rolls"/>
    <property type="match status" value="1"/>
</dbReference>
<dbReference type="Proteomes" id="UP000019146">
    <property type="component" value="Chromosome 2"/>
</dbReference>
<evidence type="ECO:0000256" key="1">
    <source>
        <dbReference type="ARBA" id="ARBA00022723"/>
    </source>
</evidence>
<dbReference type="Pfam" id="PF07883">
    <property type="entry name" value="Cupin_2"/>
    <property type="match status" value="1"/>
</dbReference>
<dbReference type="InterPro" id="IPR011051">
    <property type="entry name" value="RmlC_Cupin_sf"/>
</dbReference>
<keyword evidence="1" id="KW-0479">Metal-binding</keyword>
<gene>
    <name evidence="3" type="ORF">K788_0000751</name>
</gene>
<proteinExistence type="predicted"/>
<evidence type="ECO:0000313" key="4">
    <source>
        <dbReference type="Proteomes" id="UP000019146"/>
    </source>
</evidence>
<dbReference type="AlphaFoldDB" id="A0A0P0RHI2"/>
<dbReference type="InterPro" id="IPR014710">
    <property type="entry name" value="RmlC-like_jellyroll"/>
</dbReference>
<sequence>MSFPQAAIIDIQSKGEQLMNRPDFIKHWTELEEPDAHSYRGDTEPMALDAPLSAALGITRIGIHHIRLLPGRRTSYPHAESTEQEFVYVLEGKPDVWIDGTLHPITEGDSVAFPAGTGICHTFINNTKEDVRLMVIGERPRDDNRIRYPLNEAYELTRPDRWVDWPTRPLGDHDGKPDPV</sequence>
<dbReference type="SUPFAM" id="SSF51182">
    <property type="entry name" value="RmlC-like cupins"/>
    <property type="match status" value="1"/>
</dbReference>
<evidence type="ECO:0000259" key="2">
    <source>
        <dbReference type="Pfam" id="PF07883"/>
    </source>
</evidence>
<protein>
    <submittedName>
        <fullName evidence="3">Putative auxin-binding protein</fullName>
    </submittedName>
</protein>
<name>A0A0P0RHI2_9BURK</name>
<dbReference type="CDD" id="cd02224">
    <property type="entry name" value="cupin_SPO2919-like"/>
    <property type="match status" value="1"/>
</dbReference>
<dbReference type="InterPro" id="IPR051610">
    <property type="entry name" value="GPI/OXD"/>
</dbReference>
<dbReference type="EMBL" id="CP012747">
    <property type="protein sequence ID" value="ALL68140.1"/>
    <property type="molecule type" value="Genomic_DNA"/>
</dbReference>
<feature type="domain" description="Cupin type-2" evidence="2">
    <location>
        <begin position="65"/>
        <end position="136"/>
    </location>
</feature>
<accession>A0A0P0RHI2</accession>
<reference evidence="3 4" key="1">
    <citation type="journal article" date="2014" name="Genome Announc.">
        <title>Draft Genome Sequence of the Haloacid-Degrading Burkholderia caribensis Strain MBA4.</title>
        <authorList>
            <person name="Pan Y."/>
            <person name="Kong K.F."/>
            <person name="Tsang J.S."/>
        </authorList>
    </citation>
    <scope>NUCLEOTIDE SEQUENCE [LARGE SCALE GENOMIC DNA]</scope>
    <source>
        <strain evidence="3 4">MBA4</strain>
    </source>
</reference>
<dbReference type="PANTHER" id="PTHR35848">
    <property type="entry name" value="OXALATE-BINDING PROTEIN"/>
    <property type="match status" value="1"/>
</dbReference>
<evidence type="ECO:0000313" key="3">
    <source>
        <dbReference type="EMBL" id="ALL68140.1"/>
    </source>
</evidence>
<dbReference type="GO" id="GO:0046872">
    <property type="term" value="F:metal ion binding"/>
    <property type="evidence" value="ECO:0007669"/>
    <property type="project" value="UniProtKB-KW"/>
</dbReference>